<proteinExistence type="predicted"/>
<dbReference type="AlphaFoldDB" id="A0A3E0DR29"/>
<name>A0A3E0DR29_9GAMM</name>
<dbReference type="PANTHER" id="PTHR46118:SF4">
    <property type="entry name" value="PROTEIN ABHD11"/>
    <property type="match status" value="1"/>
</dbReference>
<comment type="caution">
    <text evidence="3">The sequence shown here is derived from an EMBL/GenBank/DDBJ whole genome shotgun (WGS) entry which is preliminary data.</text>
</comment>
<protein>
    <submittedName>
        <fullName evidence="3">Esterase</fullName>
    </submittedName>
</protein>
<gene>
    <name evidence="3" type="ORF">DFP81_104210</name>
</gene>
<reference evidence="3 4" key="1">
    <citation type="submission" date="2018-08" db="EMBL/GenBank/DDBJ databases">
        <title>Genomic Encyclopedia of Type Strains, Phase III (KMG-III): the genomes of soil and plant-associated and newly described type strains.</title>
        <authorList>
            <person name="Whitman W."/>
        </authorList>
    </citation>
    <scope>NUCLEOTIDE SEQUENCE [LARGE SCALE GENOMIC DNA]</scope>
    <source>
        <strain evidence="3 4">CECT 7375</strain>
    </source>
</reference>
<keyword evidence="4" id="KW-1185">Reference proteome</keyword>
<evidence type="ECO:0000256" key="1">
    <source>
        <dbReference type="ARBA" id="ARBA00022801"/>
    </source>
</evidence>
<evidence type="ECO:0000259" key="2">
    <source>
        <dbReference type="Pfam" id="PF00561"/>
    </source>
</evidence>
<dbReference type="Proteomes" id="UP000256542">
    <property type="component" value="Unassembled WGS sequence"/>
</dbReference>
<feature type="domain" description="AB hydrolase-1" evidence="2">
    <location>
        <begin position="19"/>
        <end position="248"/>
    </location>
</feature>
<keyword evidence="1" id="KW-0378">Hydrolase</keyword>
<dbReference type="PRINTS" id="PR00111">
    <property type="entry name" value="ABHYDROLASE"/>
</dbReference>
<dbReference type="EMBL" id="QUNG01000004">
    <property type="protein sequence ID" value="REG84331.1"/>
    <property type="molecule type" value="Genomic_DNA"/>
</dbReference>
<evidence type="ECO:0000313" key="4">
    <source>
        <dbReference type="Proteomes" id="UP000256542"/>
    </source>
</evidence>
<dbReference type="InterPro" id="IPR029058">
    <property type="entry name" value="AB_hydrolase_fold"/>
</dbReference>
<dbReference type="Pfam" id="PF00561">
    <property type="entry name" value="Abhydrolase_1"/>
    <property type="match status" value="1"/>
</dbReference>
<dbReference type="Gene3D" id="3.40.50.1820">
    <property type="entry name" value="alpha/beta hydrolase"/>
    <property type="match status" value="1"/>
</dbReference>
<sequence length="261" mass="28823">MLNNKVIMIHAKQYGEAGPALVIIHGLFGNADNWHSIAQSLTEHFTVYCLDLPNHGHSSPLEDASYPKMATAILDWANSTKLTSFCLLGHSMGGKVAMQMAAMAQPNQITKLIIADISPVDYQPGHTEIIKGLKAINQADIQSRKQADTILAQFEPSLPIRQFLLKNLTKKEEGLRLMISLDNIANSYPTILKKPEIVAAIDTPTLFIKGEKSNYIIADYQSAIMTLFPNAEFKMIPATGHWLHAEKPAAFTGLVKRFLSK</sequence>
<organism evidence="3 4">
    <name type="scientific">Marinomonas pollencensis</name>
    <dbReference type="NCBI Taxonomy" id="491954"/>
    <lineage>
        <taxon>Bacteria</taxon>
        <taxon>Pseudomonadati</taxon>
        <taxon>Pseudomonadota</taxon>
        <taxon>Gammaproteobacteria</taxon>
        <taxon>Oceanospirillales</taxon>
        <taxon>Oceanospirillaceae</taxon>
        <taxon>Marinomonas</taxon>
    </lineage>
</organism>
<dbReference type="PANTHER" id="PTHR46118">
    <property type="entry name" value="PROTEIN ABHD11"/>
    <property type="match status" value="1"/>
</dbReference>
<dbReference type="SUPFAM" id="SSF53474">
    <property type="entry name" value="alpha/beta-Hydrolases"/>
    <property type="match status" value="1"/>
</dbReference>
<accession>A0A3E0DR29</accession>
<dbReference type="GO" id="GO:0016787">
    <property type="term" value="F:hydrolase activity"/>
    <property type="evidence" value="ECO:0007669"/>
    <property type="project" value="UniProtKB-KW"/>
</dbReference>
<dbReference type="InterPro" id="IPR000073">
    <property type="entry name" value="AB_hydrolase_1"/>
</dbReference>
<evidence type="ECO:0000313" key="3">
    <source>
        <dbReference type="EMBL" id="REG84331.1"/>
    </source>
</evidence>